<evidence type="ECO:0000313" key="4">
    <source>
        <dbReference type="Proteomes" id="UP000241808"/>
    </source>
</evidence>
<protein>
    <submittedName>
        <fullName evidence="3">Regulator of nucleoside diphosphate kinase</fullName>
    </submittedName>
</protein>
<dbReference type="InterPro" id="IPR001437">
    <property type="entry name" value="Tscrpt_elong_fac_GreA/B_C"/>
</dbReference>
<evidence type="ECO:0000259" key="2">
    <source>
        <dbReference type="Pfam" id="PF14760"/>
    </source>
</evidence>
<dbReference type="Pfam" id="PF14760">
    <property type="entry name" value="Rnk_N"/>
    <property type="match status" value="1"/>
</dbReference>
<sequence>MTTTLSTAPRRARGRPAIIVSDVDHRIVTGLATGALDRLPAVAEALLDEMDRARIVPAAKRPADVAGLGSRITYRDHEGRERTVDLVLPAQADIHDGRISILTPVGAALIGLSPGQSFTWQGPAGHDRSLTVTAVSPVS</sequence>
<dbReference type="AlphaFoldDB" id="A0A2T4YX80"/>
<dbReference type="NCBIfam" id="NF004396">
    <property type="entry name" value="PRK05753.1"/>
    <property type="match status" value="1"/>
</dbReference>
<evidence type="ECO:0000313" key="3">
    <source>
        <dbReference type="EMBL" id="PTM50422.1"/>
    </source>
</evidence>
<dbReference type="GO" id="GO:0016301">
    <property type="term" value="F:kinase activity"/>
    <property type="evidence" value="ECO:0007669"/>
    <property type="project" value="UniProtKB-KW"/>
</dbReference>
<dbReference type="RefSeq" id="WP_108179364.1">
    <property type="nucleotide sequence ID" value="NZ_PZZL01000014.1"/>
</dbReference>
<dbReference type="GO" id="GO:0070063">
    <property type="term" value="F:RNA polymerase binding"/>
    <property type="evidence" value="ECO:0007669"/>
    <property type="project" value="InterPro"/>
</dbReference>
<keyword evidence="4" id="KW-1185">Reference proteome</keyword>
<dbReference type="Proteomes" id="UP000241808">
    <property type="component" value="Unassembled WGS sequence"/>
</dbReference>
<dbReference type="InterPro" id="IPR029462">
    <property type="entry name" value="Rnk_N"/>
</dbReference>
<dbReference type="PANTHER" id="PTHR30437">
    <property type="entry name" value="TRANSCRIPTION ELONGATION FACTOR GREA"/>
    <property type="match status" value="1"/>
</dbReference>
<organism evidence="3 4">
    <name type="scientific">Phreatobacter oligotrophus</name>
    <dbReference type="NCBI Taxonomy" id="1122261"/>
    <lineage>
        <taxon>Bacteria</taxon>
        <taxon>Pseudomonadati</taxon>
        <taxon>Pseudomonadota</taxon>
        <taxon>Alphaproteobacteria</taxon>
        <taxon>Hyphomicrobiales</taxon>
        <taxon>Phreatobacteraceae</taxon>
        <taxon>Phreatobacter</taxon>
    </lineage>
</organism>
<evidence type="ECO:0000259" key="1">
    <source>
        <dbReference type="Pfam" id="PF01272"/>
    </source>
</evidence>
<dbReference type="GO" id="GO:0006354">
    <property type="term" value="P:DNA-templated transcription elongation"/>
    <property type="evidence" value="ECO:0007669"/>
    <property type="project" value="TreeGrafter"/>
</dbReference>
<dbReference type="GO" id="GO:0032784">
    <property type="term" value="P:regulation of DNA-templated transcription elongation"/>
    <property type="evidence" value="ECO:0007669"/>
    <property type="project" value="InterPro"/>
</dbReference>
<gene>
    <name evidence="3" type="ORF">C8P69_1148</name>
</gene>
<feature type="domain" description="Regulator of nucleoside diphosphate kinase N-terminal" evidence="2">
    <location>
        <begin position="16"/>
        <end position="56"/>
    </location>
</feature>
<dbReference type="InterPro" id="IPR023459">
    <property type="entry name" value="Tscrpt_elong_fac_GreA/B_fam"/>
</dbReference>
<dbReference type="Gene3D" id="3.10.50.30">
    <property type="entry name" value="Transcription elongation factor, GreA/GreB, C-terminal domain"/>
    <property type="match status" value="1"/>
</dbReference>
<dbReference type="OrthoDB" id="192847at2"/>
<name>A0A2T4YX80_9HYPH</name>
<comment type="caution">
    <text evidence="3">The sequence shown here is derived from an EMBL/GenBank/DDBJ whole genome shotgun (WGS) entry which is preliminary data.</text>
</comment>
<keyword evidence="3" id="KW-0418">Kinase</keyword>
<dbReference type="InterPro" id="IPR036953">
    <property type="entry name" value="GreA/GreB_C_sf"/>
</dbReference>
<dbReference type="SUPFAM" id="SSF54534">
    <property type="entry name" value="FKBP-like"/>
    <property type="match status" value="1"/>
</dbReference>
<dbReference type="GO" id="GO:0003677">
    <property type="term" value="F:DNA binding"/>
    <property type="evidence" value="ECO:0007669"/>
    <property type="project" value="InterPro"/>
</dbReference>
<keyword evidence="3" id="KW-0808">Transferase</keyword>
<feature type="domain" description="Transcription elongation factor GreA/GreB C-terminal" evidence="1">
    <location>
        <begin position="62"/>
        <end position="136"/>
    </location>
</feature>
<dbReference type="EMBL" id="PZZL01000014">
    <property type="protein sequence ID" value="PTM50422.1"/>
    <property type="molecule type" value="Genomic_DNA"/>
</dbReference>
<dbReference type="PANTHER" id="PTHR30437:SF5">
    <property type="entry name" value="REGULATOR OF NUCLEOSIDE DIPHOSPHATE KINASE"/>
    <property type="match status" value="1"/>
</dbReference>
<proteinExistence type="predicted"/>
<dbReference type="Pfam" id="PF01272">
    <property type="entry name" value="GreA_GreB"/>
    <property type="match status" value="1"/>
</dbReference>
<accession>A0A2T4YX80</accession>
<reference evidence="3 4" key="1">
    <citation type="submission" date="2018-04" db="EMBL/GenBank/DDBJ databases">
        <title>Genomic Encyclopedia of Archaeal and Bacterial Type Strains, Phase II (KMG-II): from individual species to whole genera.</title>
        <authorList>
            <person name="Goeker M."/>
        </authorList>
    </citation>
    <scope>NUCLEOTIDE SEQUENCE [LARGE SCALE GENOMIC DNA]</scope>
    <source>
        <strain evidence="3 4">DSM 25521</strain>
    </source>
</reference>